<feature type="domain" description="Peptidoglycan recognition protein family" evidence="4">
    <location>
        <begin position="472"/>
        <end position="615"/>
    </location>
</feature>
<dbReference type="SUPFAM" id="SSF55846">
    <property type="entry name" value="N-acetylmuramoyl-L-alanine amidase-like"/>
    <property type="match status" value="1"/>
</dbReference>
<dbReference type="GO" id="GO:0008745">
    <property type="term" value="F:N-acetylmuramoyl-L-alanine amidase activity"/>
    <property type="evidence" value="ECO:0007669"/>
    <property type="project" value="InterPro"/>
</dbReference>
<protein>
    <submittedName>
        <fullName evidence="5">Uncharacterized protein</fullName>
    </submittedName>
</protein>
<dbReference type="CDD" id="cd06583">
    <property type="entry name" value="PGRP"/>
    <property type="match status" value="1"/>
</dbReference>
<dbReference type="GO" id="GO:0008270">
    <property type="term" value="F:zinc ion binding"/>
    <property type="evidence" value="ECO:0007669"/>
    <property type="project" value="InterPro"/>
</dbReference>
<evidence type="ECO:0000256" key="2">
    <source>
        <dbReference type="ARBA" id="ARBA00022859"/>
    </source>
</evidence>
<dbReference type="AlphaFoldDB" id="A0A819Z699"/>
<reference evidence="5" key="1">
    <citation type="submission" date="2021-02" db="EMBL/GenBank/DDBJ databases">
        <authorList>
            <person name="Nowell W R."/>
        </authorList>
    </citation>
    <scope>NUCLEOTIDE SEQUENCE</scope>
</reference>
<sequence>MLITTKQIKSNYIIPRTESTALYQNSINWDSRTHQQTYTDVMARSDFGSVTGWQNSRAMISNGGLRITIEKNALSGAGGLISNTGIPGGTAYELDFDVKFHSQFDWSRGGKVGFGFGVGNGNTGCNLPTDGAGGSLRLMWYNNGNRVYFRPYIYHFGMPGPCGSNFGKSYPSTGSLQKGPWYKVHMYIKSNTGSNTNGHVQIKINGETLIDQSIRWTTNDKSTALYQKSINWNNRVHQRTYTDVMARSDFGSVTGWQNSRAMISNGALRITLKKNALSVAGGLVSNTNLPEGSAYELQFDVKFHSHFDWSRGGKVGFGLGIGNRNTGCSLPTDGAGGTLRLMWYNTRNQVYFRPYIYHYGMSGPCGTTFNKSYPSTGTLKKGKWYNVYMYAKSNTGNNPNGHVKVLINSTTLIDQNILWTTNDSKRLINNLSFATFRGGKEDWWKSDTNGYIYYDNLSVRQIINSQLSCDDVSCIDRVGWGAQKSTAITNLTSQSLSFYVIHHSASPPCYDDVSCVKQVKGIQHYHQIDRRWADIGYNFLVGENGKVYEGRGWNREAAHSLGWNNGSYGICIIGDFTTASPNEKALNAIRSLMDCGMKSGHVKENYYIITHRQSQRLGYTDCPGNGMLDVVSKWPRYCSFQNSGASLETNQAPISLALDFCEKDLSSTASSSLEMKYFVMSSSKNPENEIQFSGSS</sequence>
<dbReference type="FunFam" id="3.40.80.10:FF:000001">
    <property type="entry name" value="Peptidoglycan recognition protein 1"/>
    <property type="match status" value="1"/>
</dbReference>
<dbReference type="PANTHER" id="PTHR11022">
    <property type="entry name" value="PEPTIDOGLYCAN RECOGNITION PROTEIN"/>
    <property type="match status" value="1"/>
</dbReference>
<evidence type="ECO:0000256" key="1">
    <source>
        <dbReference type="ARBA" id="ARBA00007553"/>
    </source>
</evidence>
<dbReference type="Pfam" id="PF01510">
    <property type="entry name" value="Amidase_2"/>
    <property type="match status" value="1"/>
</dbReference>
<dbReference type="PANTHER" id="PTHR11022:SF41">
    <property type="entry name" value="PEPTIDOGLYCAN-RECOGNITION PROTEIN LC-RELATED"/>
    <property type="match status" value="1"/>
</dbReference>
<dbReference type="Gene3D" id="3.40.80.10">
    <property type="entry name" value="Peptidoglycan recognition protein-like"/>
    <property type="match status" value="1"/>
</dbReference>
<dbReference type="InterPro" id="IPR006619">
    <property type="entry name" value="PGRP_domain_met/bac"/>
</dbReference>
<organism evidence="5 6">
    <name type="scientific">Rotaria socialis</name>
    <dbReference type="NCBI Taxonomy" id="392032"/>
    <lineage>
        <taxon>Eukaryota</taxon>
        <taxon>Metazoa</taxon>
        <taxon>Spiralia</taxon>
        <taxon>Gnathifera</taxon>
        <taxon>Rotifera</taxon>
        <taxon>Eurotatoria</taxon>
        <taxon>Bdelloidea</taxon>
        <taxon>Philodinida</taxon>
        <taxon>Philodinidae</taxon>
        <taxon>Rotaria</taxon>
    </lineage>
</organism>
<dbReference type="SMART" id="SM00644">
    <property type="entry name" value="Ami_2"/>
    <property type="match status" value="1"/>
</dbReference>
<proteinExistence type="inferred from homology"/>
<dbReference type="GO" id="GO:0002376">
    <property type="term" value="P:immune system process"/>
    <property type="evidence" value="ECO:0007669"/>
    <property type="project" value="UniProtKB-KW"/>
</dbReference>
<name>A0A819Z699_9BILA</name>
<dbReference type="Gene3D" id="2.60.120.200">
    <property type="match status" value="2"/>
</dbReference>
<dbReference type="GO" id="GO:0009253">
    <property type="term" value="P:peptidoglycan catabolic process"/>
    <property type="evidence" value="ECO:0007669"/>
    <property type="project" value="InterPro"/>
</dbReference>
<accession>A0A819Z699</accession>
<comment type="similarity">
    <text evidence="1">Belongs to the N-acetylmuramoyl-L-alanine amidase 2 family.</text>
</comment>
<keyword evidence="2" id="KW-0391">Immunity</keyword>
<dbReference type="InterPro" id="IPR036505">
    <property type="entry name" value="Amidase/PGRP_sf"/>
</dbReference>
<feature type="domain" description="N-acetylmuramoyl-L-alanine amidase" evidence="3">
    <location>
        <begin position="486"/>
        <end position="624"/>
    </location>
</feature>
<dbReference type="Proteomes" id="UP000663851">
    <property type="component" value="Unassembled WGS sequence"/>
</dbReference>
<dbReference type="InterPro" id="IPR048958">
    <property type="entry name" value="Polysacc_lyase_14"/>
</dbReference>
<dbReference type="InterPro" id="IPR015510">
    <property type="entry name" value="PGRP"/>
</dbReference>
<dbReference type="EMBL" id="CAJOBO010000225">
    <property type="protein sequence ID" value="CAF4167354.1"/>
    <property type="molecule type" value="Genomic_DNA"/>
</dbReference>
<evidence type="ECO:0000259" key="4">
    <source>
        <dbReference type="SMART" id="SM00701"/>
    </source>
</evidence>
<dbReference type="InterPro" id="IPR002502">
    <property type="entry name" value="Amidase_domain"/>
</dbReference>
<dbReference type="Pfam" id="PF21294">
    <property type="entry name" value="Polysacc_lyase_14"/>
    <property type="match status" value="2"/>
</dbReference>
<gene>
    <name evidence="5" type="ORF">HFQ381_LOCUS5373</name>
</gene>
<comment type="caution">
    <text evidence="5">The sequence shown here is derived from an EMBL/GenBank/DDBJ whole genome shotgun (WGS) entry which is preliminary data.</text>
</comment>
<evidence type="ECO:0000313" key="5">
    <source>
        <dbReference type="EMBL" id="CAF4167354.1"/>
    </source>
</evidence>
<dbReference type="SMART" id="SM00701">
    <property type="entry name" value="PGRP"/>
    <property type="match status" value="1"/>
</dbReference>
<evidence type="ECO:0000313" key="6">
    <source>
        <dbReference type="Proteomes" id="UP000663851"/>
    </source>
</evidence>
<evidence type="ECO:0000259" key="3">
    <source>
        <dbReference type="SMART" id="SM00644"/>
    </source>
</evidence>